<evidence type="ECO:0000256" key="4">
    <source>
        <dbReference type="ARBA" id="ARBA00023125"/>
    </source>
</evidence>
<feature type="domain" description="C3H1-type" evidence="7">
    <location>
        <begin position="51"/>
        <end position="79"/>
    </location>
</feature>
<feature type="region of interest" description="Disordered" evidence="6">
    <location>
        <begin position="1"/>
        <end position="52"/>
    </location>
</feature>
<dbReference type="GO" id="GO:0003729">
    <property type="term" value="F:mRNA binding"/>
    <property type="evidence" value="ECO:0007669"/>
    <property type="project" value="UniProtKB-ARBA"/>
</dbReference>
<dbReference type="InterPro" id="IPR036855">
    <property type="entry name" value="Znf_CCCH_sf"/>
</dbReference>
<reference evidence="8" key="1">
    <citation type="submission" date="2015-07" db="EMBL/GenBank/DDBJ databases">
        <title>Transcriptome Assembly of Anthurium amnicola.</title>
        <authorList>
            <person name="Suzuki J."/>
        </authorList>
    </citation>
    <scope>NUCLEOTIDE SEQUENCE</scope>
</reference>
<accession>A0A1D1XMR0</accession>
<feature type="compositionally biased region" description="Polar residues" evidence="6">
    <location>
        <begin position="425"/>
        <end position="444"/>
    </location>
</feature>
<keyword evidence="1 5" id="KW-0479">Metal-binding</keyword>
<dbReference type="EMBL" id="GDJX01024273">
    <property type="protein sequence ID" value="JAT43663.1"/>
    <property type="molecule type" value="Transcribed_RNA"/>
</dbReference>
<evidence type="ECO:0000256" key="6">
    <source>
        <dbReference type="SAM" id="MobiDB-lite"/>
    </source>
</evidence>
<dbReference type="Gene3D" id="4.10.1000.10">
    <property type="entry name" value="Zinc finger, CCCH-type"/>
    <property type="match status" value="4"/>
</dbReference>
<evidence type="ECO:0000313" key="8">
    <source>
        <dbReference type="EMBL" id="JAT43663.1"/>
    </source>
</evidence>
<feature type="zinc finger region" description="C3H1-type" evidence="5">
    <location>
        <begin position="93"/>
        <end position="121"/>
    </location>
</feature>
<feature type="compositionally biased region" description="Basic and acidic residues" evidence="6">
    <location>
        <begin position="42"/>
        <end position="52"/>
    </location>
</feature>
<feature type="domain" description="C3H1-type" evidence="7">
    <location>
        <begin position="280"/>
        <end position="308"/>
    </location>
</feature>
<feature type="domain" description="C3H1-type" evidence="7">
    <location>
        <begin position="326"/>
        <end position="354"/>
    </location>
</feature>
<evidence type="ECO:0000256" key="1">
    <source>
        <dbReference type="ARBA" id="ARBA00022723"/>
    </source>
</evidence>
<feature type="zinc finger region" description="C3H1-type" evidence="5">
    <location>
        <begin position="51"/>
        <end position="79"/>
    </location>
</feature>
<dbReference type="SUPFAM" id="SSF90229">
    <property type="entry name" value="CCCH zinc finger"/>
    <property type="match status" value="5"/>
</dbReference>
<evidence type="ECO:0000256" key="5">
    <source>
        <dbReference type="PROSITE-ProRule" id="PRU00723"/>
    </source>
</evidence>
<dbReference type="PANTHER" id="PTHR12506">
    <property type="entry name" value="PROTEIN PHOSPHATASE RELATED"/>
    <property type="match status" value="1"/>
</dbReference>
<keyword evidence="3 5" id="KW-0862">Zinc</keyword>
<evidence type="ECO:0000259" key="7">
    <source>
        <dbReference type="PROSITE" id="PS50103"/>
    </source>
</evidence>
<dbReference type="InterPro" id="IPR000571">
    <property type="entry name" value="Znf_CCCH"/>
</dbReference>
<dbReference type="Pfam" id="PF00642">
    <property type="entry name" value="zf-CCCH"/>
    <property type="match status" value="5"/>
</dbReference>
<proteinExistence type="predicted"/>
<dbReference type="PROSITE" id="PS50103">
    <property type="entry name" value="ZF_C3H1"/>
    <property type="match status" value="5"/>
</dbReference>
<feature type="zinc finger region" description="C3H1-type" evidence="5">
    <location>
        <begin position="326"/>
        <end position="354"/>
    </location>
</feature>
<evidence type="ECO:0000256" key="3">
    <source>
        <dbReference type="ARBA" id="ARBA00022833"/>
    </source>
</evidence>
<dbReference type="PANTHER" id="PTHR12506:SF50">
    <property type="entry name" value="ZINC FINGER CCCH DOMAIN-CONTAINING PROTEIN 26"/>
    <property type="match status" value="1"/>
</dbReference>
<feature type="region of interest" description="Disordered" evidence="6">
    <location>
        <begin position="400"/>
        <end position="444"/>
    </location>
</feature>
<feature type="compositionally biased region" description="Low complexity" evidence="6">
    <location>
        <begin position="1"/>
        <end position="24"/>
    </location>
</feature>
<feature type="domain" description="C3H1-type" evidence="7">
    <location>
        <begin position="93"/>
        <end position="121"/>
    </location>
</feature>
<dbReference type="AlphaFoldDB" id="A0A1D1XMR0"/>
<dbReference type="GO" id="GO:0008270">
    <property type="term" value="F:zinc ion binding"/>
    <property type="evidence" value="ECO:0007669"/>
    <property type="project" value="UniProtKB-KW"/>
</dbReference>
<name>A0A1D1XMR0_9ARAE</name>
<feature type="domain" description="C3H1-type" evidence="7">
    <location>
        <begin position="138"/>
        <end position="166"/>
    </location>
</feature>
<feature type="zinc finger region" description="C3H1-type" evidence="5">
    <location>
        <begin position="138"/>
        <end position="166"/>
    </location>
</feature>
<dbReference type="InterPro" id="IPR050974">
    <property type="entry name" value="Plant_ZF_CCCH"/>
</dbReference>
<sequence length="444" mass="48733">MPDNRQSQNRSNAIASSSSPPSQNLEEAVRRLNIQDNQEGGDANRNHYPDRPGEPDCTYYMRTGMCGYGSSCRYNHPTYAGQGIQYGVELPERDGQPDCQYFLKTGTCKFGTTCKYHHPRDRLPAIHVPLNVLGLPMRQEEKSCPYYMRTGSCKFGFACKFHHPEPALGAVLPETRSSVYGPSGSAVASPSGIPFIGGNSSWTLPRPPYVSTPHMHGLPGFMPVVVPSSQSVIPAQHGWSTYTGTMNPVSSTEAVGVNHMSNSKPQIQSSSSTQVIFPERPGQPDCLYYIRTGSCRYGPACKYHHPKEKIAQVPTSTIGPHMLPLRPGQAVCTFYSTYGSCKYGSACKFDHPYPWAGYYGYTYPTFSMWDPSTLFPYQRSSSVNWTSSSTSAPETLKVADGFTKSEPKSNVKHMDVNMAEDQPPQAISPSQTAPSSGSTHDQSD</sequence>
<evidence type="ECO:0000256" key="2">
    <source>
        <dbReference type="ARBA" id="ARBA00022771"/>
    </source>
</evidence>
<dbReference type="SMART" id="SM00356">
    <property type="entry name" value="ZnF_C3H1"/>
    <property type="match status" value="5"/>
</dbReference>
<dbReference type="GO" id="GO:0003677">
    <property type="term" value="F:DNA binding"/>
    <property type="evidence" value="ECO:0007669"/>
    <property type="project" value="UniProtKB-KW"/>
</dbReference>
<protein>
    <submittedName>
        <fullName evidence="8">Zinc finger CCCH domain-containing protein 3</fullName>
    </submittedName>
</protein>
<feature type="zinc finger region" description="C3H1-type" evidence="5">
    <location>
        <begin position="280"/>
        <end position="308"/>
    </location>
</feature>
<keyword evidence="4" id="KW-0238">DNA-binding</keyword>
<feature type="compositionally biased region" description="Basic and acidic residues" evidence="6">
    <location>
        <begin position="403"/>
        <end position="415"/>
    </location>
</feature>
<organism evidence="8">
    <name type="scientific">Anthurium amnicola</name>
    <dbReference type="NCBI Taxonomy" id="1678845"/>
    <lineage>
        <taxon>Eukaryota</taxon>
        <taxon>Viridiplantae</taxon>
        <taxon>Streptophyta</taxon>
        <taxon>Embryophyta</taxon>
        <taxon>Tracheophyta</taxon>
        <taxon>Spermatophyta</taxon>
        <taxon>Magnoliopsida</taxon>
        <taxon>Liliopsida</taxon>
        <taxon>Araceae</taxon>
        <taxon>Pothoideae</taxon>
        <taxon>Potheae</taxon>
        <taxon>Anthurium</taxon>
    </lineage>
</organism>
<keyword evidence="2 5" id="KW-0863">Zinc-finger</keyword>
<gene>
    <name evidence="8" type="primary">At1g04990</name>
    <name evidence="8" type="ORF">g.116198</name>
</gene>